<reference evidence="1" key="1">
    <citation type="submission" date="2020-07" db="EMBL/GenBank/DDBJ databases">
        <authorList>
            <person name="Pothier F. J."/>
        </authorList>
    </citation>
    <scope>NUCLEOTIDE SEQUENCE</scope>
    <source>
        <strain evidence="1">CFBP 8129</strain>
    </source>
</reference>
<gene>
    <name evidence="1" type="ORF">CFBP8129_35370</name>
</gene>
<dbReference type="AlphaFoldDB" id="A0A6V7EFD4"/>
<name>A0A6V7EFD4_9XANT</name>
<accession>A0A6V7EFD4</accession>
<proteinExistence type="predicted"/>
<dbReference type="EMBL" id="LR828253">
    <property type="protein sequence ID" value="CAD0349962.1"/>
    <property type="molecule type" value="Genomic_DNA"/>
</dbReference>
<protein>
    <submittedName>
        <fullName evidence="1">Uncharacterized protein</fullName>
    </submittedName>
</protein>
<evidence type="ECO:0000313" key="1">
    <source>
        <dbReference type="EMBL" id="CAD0349962.1"/>
    </source>
</evidence>
<organism evidence="1">
    <name type="scientific">Xanthomonas hortorum pv. gardneri</name>
    <dbReference type="NCBI Taxonomy" id="2754056"/>
    <lineage>
        <taxon>Bacteria</taxon>
        <taxon>Pseudomonadati</taxon>
        <taxon>Pseudomonadota</taxon>
        <taxon>Gammaproteobacteria</taxon>
        <taxon>Lysobacterales</taxon>
        <taxon>Lysobacteraceae</taxon>
        <taxon>Xanthomonas</taxon>
    </lineage>
</organism>
<dbReference type="EMBL" id="LR828253">
    <property type="protein sequence ID" value="CAD0349957.1"/>
    <property type="molecule type" value="Genomic_DNA"/>
</dbReference>
<sequence length="42" mass="4479">MSIYLSSACSTNFQKLGIKPLSSGRGVGVRVRGEASVPFKLH</sequence>